<evidence type="ECO:0000313" key="13">
    <source>
        <dbReference type="Proteomes" id="UP000663852"/>
    </source>
</evidence>
<gene>
    <name evidence="10" type="ORF">EDS130_LOCUS236</name>
    <name evidence="11" type="ORF">XAT740_LOCUS25183</name>
</gene>
<dbReference type="PRINTS" id="PR00237">
    <property type="entry name" value="GPCRRHODOPSN"/>
</dbReference>
<dbReference type="PROSITE" id="PS50262">
    <property type="entry name" value="G_PROTEIN_RECEP_F1_2"/>
    <property type="match status" value="1"/>
</dbReference>
<evidence type="ECO:0000256" key="6">
    <source>
        <dbReference type="ARBA" id="ARBA00023170"/>
    </source>
</evidence>
<evidence type="ECO:0000256" key="2">
    <source>
        <dbReference type="ARBA" id="ARBA00022692"/>
    </source>
</evidence>
<feature type="transmembrane region" description="Helical" evidence="8">
    <location>
        <begin position="82"/>
        <end position="100"/>
    </location>
</feature>
<evidence type="ECO:0000313" key="10">
    <source>
        <dbReference type="EMBL" id="CAF0720871.1"/>
    </source>
</evidence>
<keyword evidence="3 8" id="KW-1133">Transmembrane helix</keyword>
<evidence type="ECO:0000256" key="1">
    <source>
        <dbReference type="ARBA" id="ARBA00004141"/>
    </source>
</evidence>
<reference evidence="10" key="1">
    <citation type="submission" date="2021-02" db="EMBL/GenBank/DDBJ databases">
        <authorList>
            <person name="Nowell W R."/>
        </authorList>
    </citation>
    <scope>NUCLEOTIDE SEQUENCE</scope>
</reference>
<feature type="transmembrane region" description="Helical" evidence="8">
    <location>
        <begin position="242"/>
        <end position="263"/>
    </location>
</feature>
<comment type="caution">
    <text evidence="10">The sequence shown here is derived from an EMBL/GenBank/DDBJ whole genome shotgun (WGS) entry which is preliminary data.</text>
</comment>
<dbReference type="PANTHER" id="PTHR24240">
    <property type="entry name" value="OPSIN"/>
    <property type="match status" value="1"/>
</dbReference>
<dbReference type="GO" id="GO:0004930">
    <property type="term" value="F:G protein-coupled receptor activity"/>
    <property type="evidence" value="ECO:0007669"/>
    <property type="project" value="UniProtKB-KW"/>
</dbReference>
<keyword evidence="6" id="KW-0675">Receptor</keyword>
<evidence type="ECO:0000313" key="11">
    <source>
        <dbReference type="EMBL" id="CAF1230194.1"/>
    </source>
</evidence>
<dbReference type="OrthoDB" id="10042563at2759"/>
<organism evidence="10 13">
    <name type="scientific">Adineta ricciae</name>
    <name type="common">Rotifer</name>
    <dbReference type="NCBI Taxonomy" id="249248"/>
    <lineage>
        <taxon>Eukaryota</taxon>
        <taxon>Metazoa</taxon>
        <taxon>Spiralia</taxon>
        <taxon>Gnathifera</taxon>
        <taxon>Rotifera</taxon>
        <taxon>Eurotatoria</taxon>
        <taxon>Bdelloidea</taxon>
        <taxon>Adinetida</taxon>
        <taxon>Adinetidae</taxon>
        <taxon>Adineta</taxon>
    </lineage>
</organism>
<comment type="subcellular location">
    <subcellularLocation>
        <location evidence="1">Membrane</location>
        <topology evidence="1">Multi-pass membrane protein</topology>
    </subcellularLocation>
</comment>
<evidence type="ECO:0000313" key="12">
    <source>
        <dbReference type="Proteomes" id="UP000663828"/>
    </source>
</evidence>
<dbReference type="AlphaFoldDB" id="A0A813MQV6"/>
<feature type="domain" description="G-protein coupled receptors family 1 profile" evidence="9">
    <location>
        <begin position="21"/>
        <end position="264"/>
    </location>
</feature>
<sequence length="277" mass="32448">MAEPNIFNIIAIAVLVLIILLAVIYLIPIIFIRRFHTVNNLFTLNLAVAAICCSVYWLTYFVLFIFYTYALSDSRFCAILDYFQMVCSLQVPLAIVATSLHRLCSIVYMTKPYFKKKRWGIICISGQWIACIVLSVPQISFNNPECSFPLWRKIYTLILLVIIPSIICLINNILIFQHVRNSTNRIQPLGNDGKDNQRQQISDRDLHLLRHMIIMFCFFIGGWTPIYLYTCLVSNMNFNETIPSLFVLFAEFSLLMDIADLYLYNREWRRFCIEKFR</sequence>
<keyword evidence="2 8" id="KW-0812">Transmembrane</keyword>
<dbReference type="SUPFAM" id="SSF81321">
    <property type="entry name" value="Family A G protein-coupled receptor-like"/>
    <property type="match status" value="1"/>
</dbReference>
<dbReference type="Pfam" id="PF00001">
    <property type="entry name" value="7tm_1"/>
    <property type="match status" value="1"/>
</dbReference>
<dbReference type="Proteomes" id="UP000663828">
    <property type="component" value="Unassembled WGS sequence"/>
</dbReference>
<evidence type="ECO:0000256" key="7">
    <source>
        <dbReference type="ARBA" id="ARBA00023224"/>
    </source>
</evidence>
<evidence type="ECO:0000256" key="3">
    <source>
        <dbReference type="ARBA" id="ARBA00022989"/>
    </source>
</evidence>
<dbReference type="InterPro" id="IPR017452">
    <property type="entry name" value="GPCR_Rhodpsn_7TM"/>
</dbReference>
<dbReference type="InterPro" id="IPR000276">
    <property type="entry name" value="GPCR_Rhodpsn"/>
</dbReference>
<feature type="transmembrane region" description="Helical" evidence="8">
    <location>
        <begin position="44"/>
        <end position="70"/>
    </location>
</feature>
<accession>A0A813MQV6</accession>
<keyword evidence="4" id="KW-0297">G-protein coupled receptor</keyword>
<keyword evidence="5 8" id="KW-0472">Membrane</keyword>
<feature type="transmembrane region" description="Helical" evidence="8">
    <location>
        <begin position="121"/>
        <end position="141"/>
    </location>
</feature>
<keyword evidence="12" id="KW-1185">Reference proteome</keyword>
<dbReference type="EMBL" id="CAJNOJ010000001">
    <property type="protein sequence ID" value="CAF0720871.1"/>
    <property type="molecule type" value="Genomic_DNA"/>
</dbReference>
<feature type="transmembrane region" description="Helical" evidence="8">
    <location>
        <begin position="6"/>
        <end position="32"/>
    </location>
</feature>
<dbReference type="InterPro" id="IPR050125">
    <property type="entry name" value="GPCR_opsins"/>
</dbReference>
<dbReference type="CDD" id="cd00637">
    <property type="entry name" value="7tm_classA_rhodopsin-like"/>
    <property type="match status" value="1"/>
</dbReference>
<dbReference type="GO" id="GO:0016020">
    <property type="term" value="C:membrane"/>
    <property type="evidence" value="ECO:0007669"/>
    <property type="project" value="UniProtKB-SubCell"/>
</dbReference>
<dbReference type="Proteomes" id="UP000663852">
    <property type="component" value="Unassembled WGS sequence"/>
</dbReference>
<evidence type="ECO:0000256" key="4">
    <source>
        <dbReference type="ARBA" id="ARBA00023040"/>
    </source>
</evidence>
<dbReference type="EMBL" id="CAJNOR010001982">
    <property type="protein sequence ID" value="CAF1230194.1"/>
    <property type="molecule type" value="Genomic_DNA"/>
</dbReference>
<evidence type="ECO:0000259" key="9">
    <source>
        <dbReference type="PROSITE" id="PS50262"/>
    </source>
</evidence>
<dbReference type="Gene3D" id="1.20.1070.10">
    <property type="entry name" value="Rhodopsin 7-helix transmembrane proteins"/>
    <property type="match status" value="1"/>
</dbReference>
<keyword evidence="7" id="KW-0807">Transducer</keyword>
<proteinExistence type="predicted"/>
<protein>
    <recommendedName>
        <fullName evidence="9">G-protein coupled receptors family 1 profile domain-containing protein</fullName>
    </recommendedName>
</protein>
<evidence type="ECO:0000256" key="8">
    <source>
        <dbReference type="SAM" id="Phobius"/>
    </source>
</evidence>
<feature type="transmembrane region" description="Helical" evidence="8">
    <location>
        <begin position="153"/>
        <end position="176"/>
    </location>
</feature>
<feature type="transmembrane region" description="Helical" evidence="8">
    <location>
        <begin position="208"/>
        <end position="230"/>
    </location>
</feature>
<name>A0A813MQV6_ADIRI</name>
<evidence type="ECO:0000256" key="5">
    <source>
        <dbReference type="ARBA" id="ARBA00023136"/>
    </source>
</evidence>